<comment type="caution">
    <text evidence="1">The sequence shown here is derived from an EMBL/GenBank/DDBJ whole genome shotgun (WGS) entry which is preliminary data.</text>
</comment>
<reference evidence="1 2" key="1">
    <citation type="submission" date="2020-08" db="EMBL/GenBank/DDBJ databases">
        <title>Genomic Encyclopedia of Type Strains, Phase IV (KMG-IV): sequencing the most valuable type-strain genomes for metagenomic binning, comparative biology and taxonomic classification.</title>
        <authorList>
            <person name="Goeker M."/>
        </authorList>
    </citation>
    <scope>NUCLEOTIDE SEQUENCE [LARGE SCALE GENOMIC DNA]</scope>
    <source>
        <strain evidence="1 2">DSM 2461</strain>
    </source>
</reference>
<evidence type="ECO:0008006" key="3">
    <source>
        <dbReference type="Google" id="ProtNLM"/>
    </source>
</evidence>
<organism evidence="1 2">
    <name type="scientific">Spirochaeta isovalerica</name>
    <dbReference type="NCBI Taxonomy" id="150"/>
    <lineage>
        <taxon>Bacteria</taxon>
        <taxon>Pseudomonadati</taxon>
        <taxon>Spirochaetota</taxon>
        <taxon>Spirochaetia</taxon>
        <taxon>Spirochaetales</taxon>
        <taxon>Spirochaetaceae</taxon>
        <taxon>Spirochaeta</taxon>
    </lineage>
</organism>
<protein>
    <recommendedName>
        <fullName evidence="3">Transposase</fullName>
    </recommendedName>
</protein>
<dbReference type="AlphaFoldDB" id="A0A841R120"/>
<sequence>MNFNKGQDPELDRYLNEIYQEGINKGLEMGIKKGISRGIALEKENFDKQFTLATGKLIQAGVDYQVISDSTGFSIEDLKEIEADLNL</sequence>
<dbReference type="RefSeq" id="WP_184742691.1">
    <property type="nucleotide sequence ID" value="NZ_JACHGJ010000001.1"/>
</dbReference>
<evidence type="ECO:0000313" key="2">
    <source>
        <dbReference type="Proteomes" id="UP000587760"/>
    </source>
</evidence>
<evidence type="ECO:0000313" key="1">
    <source>
        <dbReference type="EMBL" id="MBB6478654.1"/>
    </source>
</evidence>
<dbReference type="EMBL" id="JACHGJ010000001">
    <property type="protein sequence ID" value="MBB6478654.1"/>
    <property type="molecule type" value="Genomic_DNA"/>
</dbReference>
<keyword evidence="2" id="KW-1185">Reference proteome</keyword>
<dbReference type="Proteomes" id="UP000587760">
    <property type="component" value="Unassembled WGS sequence"/>
</dbReference>
<name>A0A841R120_9SPIO</name>
<gene>
    <name evidence="1" type="ORF">HNR50_000287</name>
</gene>
<proteinExistence type="predicted"/>
<accession>A0A841R120</accession>